<keyword evidence="2" id="KW-1185">Reference proteome</keyword>
<accession>A0ACD5BD73</accession>
<organism evidence="1 2">
    <name type="scientific">Amycolatopsis coloradensis</name>
    <dbReference type="NCBI Taxonomy" id="76021"/>
    <lineage>
        <taxon>Bacteria</taxon>
        <taxon>Bacillati</taxon>
        <taxon>Actinomycetota</taxon>
        <taxon>Actinomycetes</taxon>
        <taxon>Pseudonocardiales</taxon>
        <taxon>Pseudonocardiaceae</taxon>
        <taxon>Amycolatopsis</taxon>
    </lineage>
</organism>
<evidence type="ECO:0000313" key="2">
    <source>
        <dbReference type="Proteomes" id="UP001456344"/>
    </source>
</evidence>
<protein>
    <submittedName>
        <fullName evidence="1">NAD(P)-dependent oxidoreductase</fullName>
    </submittedName>
</protein>
<proteinExistence type="predicted"/>
<name>A0ACD5BD73_9PSEU</name>
<dbReference type="Proteomes" id="UP001456344">
    <property type="component" value="Chromosome"/>
</dbReference>
<gene>
    <name evidence="1" type="ORF">LCL61_17600</name>
</gene>
<reference evidence="1" key="1">
    <citation type="submission" date="2023-10" db="EMBL/GenBank/DDBJ databases">
        <title>Whole genome sequencing of actinobacterial strain Amycolatopsis sp. (BCA-696) identifies the underlying plant growth-promoting genes.</title>
        <authorList>
            <person name="Gandham P."/>
            <person name="Vadla N."/>
            <person name="Saji A."/>
            <person name="Srinivas V."/>
            <person name="Ruperao P."/>
            <person name="Selvanayagam S."/>
            <person name="Saxena R.K."/>
            <person name="Rathore A."/>
            <person name="Gopalakrishnan S."/>
            <person name="Thakur V."/>
        </authorList>
    </citation>
    <scope>NUCLEOTIDE SEQUENCE</scope>
    <source>
        <strain evidence="1">BCA-696</strain>
    </source>
</reference>
<evidence type="ECO:0000313" key="1">
    <source>
        <dbReference type="EMBL" id="WYW17367.1"/>
    </source>
</evidence>
<dbReference type="EMBL" id="CP150484">
    <property type="protein sequence ID" value="WYW17367.1"/>
    <property type="molecule type" value="Genomic_DNA"/>
</dbReference>
<sequence>MPKILASCEPDDRTVVDLLRCFDGVEVLLYDPNESALTTVQQHADILVVPFRGSHRPIPLLAQLPHLQMVQLLSAGTDEWAPHVPGDVVLASARGGHAHSVSEWVLSAVLCLYRGWPALLDYQRTGVWAHRKVDPETVAGKRVLVIGAGHIGTASAERLRKLDATATLVASTARDGVHGAADIPNLISDHDIIVIAAPLTPETRRLVDQDFLAAMPDGALLINAGRGEIVHTDALMAELQSGRLRAALDVTDPEPLPAGHPLFTCPGVIISPHMSKNVPGTAQRCCEVAVQQIATFIEGGVPSNIERRR</sequence>